<dbReference type="SUPFAM" id="SSF56784">
    <property type="entry name" value="HAD-like"/>
    <property type="match status" value="1"/>
</dbReference>
<dbReference type="InterPro" id="IPR023198">
    <property type="entry name" value="PGP-like_dom2"/>
</dbReference>
<keyword evidence="2" id="KW-1185">Reference proteome</keyword>
<dbReference type="InterPro" id="IPR041492">
    <property type="entry name" value="HAD_2"/>
</dbReference>
<comment type="caution">
    <text evidence="1">The sequence shown here is derived from an EMBL/GenBank/DDBJ whole genome shotgun (WGS) entry which is preliminary data.</text>
</comment>
<evidence type="ECO:0000313" key="1">
    <source>
        <dbReference type="EMBL" id="KAK8854073.1"/>
    </source>
</evidence>
<dbReference type="Gene3D" id="3.40.50.1000">
    <property type="entry name" value="HAD superfamily/HAD-like"/>
    <property type="match status" value="1"/>
</dbReference>
<dbReference type="PANTHER" id="PTHR18901:SF38">
    <property type="entry name" value="PSEUDOURIDINE-5'-PHOSPHATASE"/>
    <property type="match status" value="1"/>
</dbReference>
<dbReference type="SFLD" id="SFLDS00003">
    <property type="entry name" value="Haloacid_Dehalogenase"/>
    <property type="match status" value="1"/>
</dbReference>
<sequence length="268" mass="30149">MIIHNPKAATNDEKYPHTIKCVIFDNDGTLLDTLPIYYQVLEHFVPPPFPEGLVHRVNGVSDYEACKIFIEVFKMPMTADELYSERKKVLAELLPKAKILPGVKSTVNRLHDEFKLPLAVATGSTKDIHQLKISSSKEHIELFKSFDFSVCGDDVSVAKPNPEIFLETAKRLCSKYNYVFSDKKGLDANSKEENVIYPENILVVEDALNGIVAATSAGMASVFVLNDSDEKDFQTKFKEKNVLPTFALKTLEDFPFDKFTFQSLSNNS</sequence>
<accession>A0ABR2HWR1</accession>
<dbReference type="InterPro" id="IPR036412">
    <property type="entry name" value="HAD-like_sf"/>
</dbReference>
<dbReference type="EMBL" id="JAPFFF010000021">
    <property type="protein sequence ID" value="KAK8854073.1"/>
    <property type="molecule type" value="Genomic_DNA"/>
</dbReference>
<dbReference type="Proteomes" id="UP001470230">
    <property type="component" value="Unassembled WGS sequence"/>
</dbReference>
<dbReference type="InterPro" id="IPR023214">
    <property type="entry name" value="HAD_sf"/>
</dbReference>
<name>A0ABR2HWR1_9EUKA</name>
<reference evidence="1 2" key="1">
    <citation type="submission" date="2024-04" db="EMBL/GenBank/DDBJ databases">
        <title>Tritrichomonas musculus Genome.</title>
        <authorList>
            <person name="Alves-Ferreira E."/>
            <person name="Grigg M."/>
            <person name="Lorenzi H."/>
            <person name="Galac M."/>
        </authorList>
    </citation>
    <scope>NUCLEOTIDE SEQUENCE [LARGE SCALE GENOMIC DNA]</scope>
    <source>
        <strain evidence="1 2">EAF2021</strain>
    </source>
</reference>
<dbReference type="Gene3D" id="1.10.150.240">
    <property type="entry name" value="Putative phosphatase, domain 2"/>
    <property type="match status" value="1"/>
</dbReference>
<dbReference type="SFLD" id="SFLDG01129">
    <property type="entry name" value="C1.5:_HAD__Beta-PGM__Phosphata"/>
    <property type="match status" value="1"/>
</dbReference>
<evidence type="ECO:0000313" key="2">
    <source>
        <dbReference type="Proteomes" id="UP001470230"/>
    </source>
</evidence>
<dbReference type="PANTHER" id="PTHR18901">
    <property type="entry name" value="2-DEOXYGLUCOSE-6-PHOSPHATE PHOSPHATASE 2"/>
    <property type="match status" value="1"/>
</dbReference>
<protein>
    <submittedName>
        <fullName evidence="1">Pseudouridine-5'-phosphatase</fullName>
    </submittedName>
</protein>
<gene>
    <name evidence="1" type="ORF">M9Y10_016624</name>
</gene>
<dbReference type="Pfam" id="PF13419">
    <property type="entry name" value="HAD_2"/>
    <property type="match status" value="1"/>
</dbReference>
<organism evidence="1 2">
    <name type="scientific">Tritrichomonas musculus</name>
    <dbReference type="NCBI Taxonomy" id="1915356"/>
    <lineage>
        <taxon>Eukaryota</taxon>
        <taxon>Metamonada</taxon>
        <taxon>Parabasalia</taxon>
        <taxon>Tritrichomonadida</taxon>
        <taxon>Tritrichomonadidae</taxon>
        <taxon>Tritrichomonas</taxon>
    </lineage>
</organism>
<proteinExistence type="predicted"/>